<evidence type="ECO:0000256" key="8">
    <source>
        <dbReference type="RuleBase" id="RU003448"/>
    </source>
</evidence>
<sequence length="422" mass="47669">MKVFKFGGASVNSIERIQNVANILQSFSSEKILIVISAIGKTTNALEKVAEAFFEGEKEKALELFTAIKNEHLETAKQLLQQNVQRANDRLLDIFTEVEWLLHDRPVREFDYYYDQIVCTGELLSTAIISLYLNDQQIANTWIDVRDIFRTDNNFRDANIDWAFTEEQVNEQVLPLFDETNFVITQGFIGATADNESTTLGREGSDYTAAIFANMLDAETQTIWKDVEGVMNADPKLFPAAQLISELNYKEVIEMAYYGAQVIHPKTIKPLQNKDIPLLVKCFLNKDLPGTIIHNSKVNNLPPIIVIKTNQVLLQLNSKDYSFVGEHAVGKLYQLLEAQNMRPNLTQNAAISFVCCVDNKPEKIEKIAAAASDMFDVQLQKDLTLLTVRHYNNGILEELIADKKLLIKQQTIDTVQALVSAM</sequence>
<dbReference type="NCBIfam" id="TIGR00657">
    <property type="entry name" value="asp_kinases"/>
    <property type="match status" value="1"/>
</dbReference>
<evidence type="ECO:0000313" key="11">
    <source>
        <dbReference type="EMBL" id="MBV4355537.1"/>
    </source>
</evidence>
<dbReference type="InterPro" id="IPR001341">
    <property type="entry name" value="Asp_kinase"/>
</dbReference>
<keyword evidence="4" id="KW-0547">Nucleotide-binding</keyword>
<dbReference type="EC" id="2.7.2.4" evidence="8"/>
<dbReference type="PANTHER" id="PTHR21499:SF59">
    <property type="entry name" value="ASPARTOKINASE"/>
    <property type="match status" value="1"/>
</dbReference>
<keyword evidence="3 8" id="KW-0808">Transferase</keyword>
<reference evidence="11" key="1">
    <citation type="submission" date="2021-06" db="EMBL/GenBank/DDBJ databases">
        <authorList>
            <person name="Huq M.A."/>
        </authorList>
    </citation>
    <scope>NUCLEOTIDE SEQUENCE</scope>
    <source>
        <strain evidence="11">MAH-26</strain>
    </source>
</reference>
<dbReference type="PIRSF" id="PIRSF000726">
    <property type="entry name" value="Asp_kin"/>
    <property type="match status" value="1"/>
</dbReference>
<evidence type="ECO:0000256" key="5">
    <source>
        <dbReference type="ARBA" id="ARBA00022777"/>
    </source>
</evidence>
<accession>A0A9E2S5Y8</accession>
<dbReference type="GO" id="GO:0009089">
    <property type="term" value="P:lysine biosynthetic process via diaminopimelate"/>
    <property type="evidence" value="ECO:0007669"/>
    <property type="project" value="TreeGrafter"/>
</dbReference>
<keyword evidence="12" id="KW-1185">Reference proteome</keyword>
<evidence type="ECO:0000256" key="4">
    <source>
        <dbReference type="ARBA" id="ARBA00022741"/>
    </source>
</evidence>
<comment type="catalytic activity">
    <reaction evidence="7 8">
        <text>L-aspartate + ATP = 4-phospho-L-aspartate + ADP</text>
        <dbReference type="Rhea" id="RHEA:23776"/>
        <dbReference type="ChEBI" id="CHEBI:29991"/>
        <dbReference type="ChEBI" id="CHEBI:30616"/>
        <dbReference type="ChEBI" id="CHEBI:57535"/>
        <dbReference type="ChEBI" id="CHEBI:456216"/>
        <dbReference type="EC" id="2.7.2.4"/>
    </reaction>
</comment>
<dbReference type="CDD" id="cd04243">
    <property type="entry name" value="AAK_AK-HSDH-like"/>
    <property type="match status" value="1"/>
</dbReference>
<dbReference type="GO" id="GO:0005524">
    <property type="term" value="F:ATP binding"/>
    <property type="evidence" value="ECO:0007669"/>
    <property type="project" value="UniProtKB-KW"/>
</dbReference>
<dbReference type="InterPro" id="IPR001048">
    <property type="entry name" value="Asp/Glu/Uridylate_kinase"/>
</dbReference>
<gene>
    <name evidence="11" type="ORF">KTO63_00165</name>
</gene>
<dbReference type="RefSeq" id="WP_217789092.1">
    <property type="nucleotide sequence ID" value="NZ_JAHSPG010000001.1"/>
</dbReference>
<organism evidence="11 12">
    <name type="scientific">Pinibacter aurantiacus</name>
    <dbReference type="NCBI Taxonomy" id="2851599"/>
    <lineage>
        <taxon>Bacteria</taxon>
        <taxon>Pseudomonadati</taxon>
        <taxon>Bacteroidota</taxon>
        <taxon>Chitinophagia</taxon>
        <taxon>Chitinophagales</taxon>
        <taxon>Chitinophagaceae</taxon>
        <taxon>Pinibacter</taxon>
    </lineage>
</organism>
<evidence type="ECO:0000256" key="9">
    <source>
        <dbReference type="RuleBase" id="RU004249"/>
    </source>
</evidence>
<dbReference type="GO" id="GO:0009090">
    <property type="term" value="P:homoserine biosynthetic process"/>
    <property type="evidence" value="ECO:0007669"/>
    <property type="project" value="TreeGrafter"/>
</dbReference>
<dbReference type="PANTHER" id="PTHR21499">
    <property type="entry name" value="ASPARTATE KINASE"/>
    <property type="match status" value="1"/>
</dbReference>
<dbReference type="EMBL" id="JAHSPG010000001">
    <property type="protein sequence ID" value="MBV4355537.1"/>
    <property type="molecule type" value="Genomic_DNA"/>
</dbReference>
<dbReference type="AlphaFoldDB" id="A0A9E2S5Y8"/>
<evidence type="ECO:0000259" key="10">
    <source>
        <dbReference type="Pfam" id="PF00696"/>
    </source>
</evidence>
<comment type="caution">
    <text evidence="11">The sequence shown here is derived from an EMBL/GenBank/DDBJ whole genome shotgun (WGS) entry which is preliminary data.</text>
</comment>
<dbReference type="GO" id="GO:0005829">
    <property type="term" value="C:cytosol"/>
    <property type="evidence" value="ECO:0007669"/>
    <property type="project" value="TreeGrafter"/>
</dbReference>
<dbReference type="GO" id="GO:0004072">
    <property type="term" value="F:aspartate kinase activity"/>
    <property type="evidence" value="ECO:0007669"/>
    <property type="project" value="UniProtKB-EC"/>
</dbReference>
<dbReference type="Pfam" id="PF00696">
    <property type="entry name" value="AA_kinase"/>
    <property type="match status" value="1"/>
</dbReference>
<comment type="pathway">
    <text evidence="9">Amino-acid biosynthesis; L-threonine biosynthesis; L-threonine from L-aspartate: step 1/5.</text>
</comment>
<keyword evidence="5 8" id="KW-0418">Kinase</keyword>
<name>A0A9E2S5Y8_9BACT</name>
<feature type="domain" description="Aspartate/glutamate/uridylate kinase" evidence="10">
    <location>
        <begin position="2"/>
        <end position="281"/>
    </location>
</feature>
<dbReference type="Proteomes" id="UP000812270">
    <property type="component" value="Unassembled WGS sequence"/>
</dbReference>
<comment type="similarity">
    <text evidence="2 8">Belongs to the aspartokinase family.</text>
</comment>
<evidence type="ECO:0000256" key="7">
    <source>
        <dbReference type="ARBA" id="ARBA00047872"/>
    </source>
</evidence>
<comment type="pathway">
    <text evidence="9">Amino-acid biosynthesis; L-methionine biosynthesis via de novo pathway; L-homoserine from L-aspartate: step 1/3.</text>
</comment>
<comment type="pathway">
    <text evidence="1 9">Amino-acid biosynthesis; L-lysine biosynthesis via DAP pathway; (S)-tetrahydrodipicolinate from L-aspartate: step 1/4.</text>
</comment>
<evidence type="ECO:0000256" key="1">
    <source>
        <dbReference type="ARBA" id="ARBA00004766"/>
    </source>
</evidence>
<proteinExistence type="inferred from homology"/>
<protein>
    <recommendedName>
        <fullName evidence="8">Aspartokinase</fullName>
        <ecNumber evidence="8">2.7.2.4</ecNumber>
    </recommendedName>
</protein>
<keyword evidence="9" id="KW-0028">Amino-acid biosynthesis</keyword>
<evidence type="ECO:0000256" key="6">
    <source>
        <dbReference type="ARBA" id="ARBA00022840"/>
    </source>
</evidence>
<evidence type="ECO:0000256" key="2">
    <source>
        <dbReference type="ARBA" id="ARBA00010122"/>
    </source>
</evidence>
<keyword evidence="6" id="KW-0067">ATP-binding</keyword>
<evidence type="ECO:0000256" key="3">
    <source>
        <dbReference type="ARBA" id="ARBA00022679"/>
    </source>
</evidence>
<dbReference type="InterPro" id="IPR005260">
    <property type="entry name" value="Asp_kin_monofn"/>
</dbReference>
<evidence type="ECO:0000313" key="12">
    <source>
        <dbReference type="Proteomes" id="UP000812270"/>
    </source>
</evidence>